<reference evidence="2 3" key="1">
    <citation type="submission" date="2018-08" db="EMBL/GenBank/DDBJ databases">
        <title>A genome reference for cultivated species of the human gut microbiota.</title>
        <authorList>
            <person name="Zou Y."/>
            <person name="Xue W."/>
            <person name="Luo G."/>
        </authorList>
    </citation>
    <scope>NUCLEOTIDE SEQUENCE [LARGE SCALE GENOMIC DNA]</scope>
    <source>
        <strain evidence="2 3">TF08-11</strain>
    </source>
</reference>
<feature type="domain" description="Fido" evidence="1">
    <location>
        <begin position="94"/>
        <end position="227"/>
    </location>
</feature>
<comment type="caution">
    <text evidence="2">The sequence shown here is derived from an EMBL/GenBank/DDBJ whole genome shotgun (WGS) entry which is preliminary data.</text>
</comment>
<dbReference type="InterPro" id="IPR040198">
    <property type="entry name" value="Fido_containing"/>
</dbReference>
<dbReference type="Gene3D" id="1.10.3290.10">
    <property type="entry name" value="Fido-like domain"/>
    <property type="match status" value="1"/>
</dbReference>
<organism evidence="2 3">
    <name type="scientific">Faecalicoccus pleomorphus</name>
    <dbReference type="NCBI Taxonomy" id="1323"/>
    <lineage>
        <taxon>Bacteria</taxon>
        <taxon>Bacillati</taxon>
        <taxon>Bacillota</taxon>
        <taxon>Erysipelotrichia</taxon>
        <taxon>Erysipelotrichales</taxon>
        <taxon>Erysipelotrichaceae</taxon>
        <taxon>Faecalicoccus</taxon>
    </lineage>
</organism>
<dbReference type="Pfam" id="PF02661">
    <property type="entry name" value="Fic"/>
    <property type="match status" value="1"/>
</dbReference>
<evidence type="ECO:0000313" key="3">
    <source>
        <dbReference type="Proteomes" id="UP000260721"/>
    </source>
</evidence>
<protein>
    <recommendedName>
        <fullName evidence="1">Fido domain-containing protein</fullName>
    </recommendedName>
</protein>
<dbReference type="AlphaFoldDB" id="A0A3E3DXC9"/>
<dbReference type="STRING" id="1123313.GCA_000420345_00320"/>
<evidence type="ECO:0000313" key="2">
    <source>
        <dbReference type="EMBL" id="RGD73937.1"/>
    </source>
</evidence>
<name>A0A3E3DXC9_9FIRM</name>
<dbReference type="PANTHER" id="PTHR13504:SF38">
    <property type="entry name" value="FIDO DOMAIN-CONTAINING PROTEIN"/>
    <property type="match status" value="1"/>
</dbReference>
<accession>A0A3E3DXC9</accession>
<dbReference type="PROSITE" id="PS51459">
    <property type="entry name" value="FIDO"/>
    <property type="match status" value="1"/>
</dbReference>
<dbReference type="SUPFAM" id="SSF140931">
    <property type="entry name" value="Fic-like"/>
    <property type="match status" value="1"/>
</dbReference>
<evidence type="ECO:0000259" key="1">
    <source>
        <dbReference type="PROSITE" id="PS51459"/>
    </source>
</evidence>
<gene>
    <name evidence="2" type="ORF">DXC78_10720</name>
</gene>
<dbReference type="PANTHER" id="PTHR13504">
    <property type="entry name" value="FIDO DOMAIN-CONTAINING PROTEIN DDB_G0283145"/>
    <property type="match status" value="1"/>
</dbReference>
<dbReference type="InterPro" id="IPR003812">
    <property type="entry name" value="Fido"/>
</dbReference>
<dbReference type="Proteomes" id="UP000260721">
    <property type="component" value="Unassembled WGS sequence"/>
</dbReference>
<sequence length="244" mass="28821">MKMRKEWIEELIQRLLEEQKANQKDGVYAWMQIEAAYQSNKIEGNTLTRKQVASIFTRGEIIPDDNSIRLVDIEETTGHFVMFDEMLKTLNNSVSNNLIKKYHLCFRNSSSQDVRKGSYAGEYHRQKEREESEWEKVTQRMDDLINTYNERDTHSLESLARFHAAYEAIMPFQGGNSRIGRILLIKECLRSKQVPFIVHAANKDTYKDALNKAQNEQLEELMDFFRKEQINFEREIDKILSKEE</sequence>
<dbReference type="EMBL" id="QUSK01000027">
    <property type="protein sequence ID" value="RGD73937.1"/>
    <property type="molecule type" value="Genomic_DNA"/>
</dbReference>
<proteinExistence type="predicted"/>
<dbReference type="InterPro" id="IPR036597">
    <property type="entry name" value="Fido-like_dom_sf"/>
</dbReference>